<comment type="caution">
    <text evidence="3">The sequence shown here is derived from an EMBL/GenBank/DDBJ whole genome shotgun (WGS) entry which is preliminary data.</text>
</comment>
<feature type="region of interest" description="Disordered" evidence="1">
    <location>
        <begin position="210"/>
        <end position="236"/>
    </location>
</feature>
<dbReference type="InterPro" id="IPR006311">
    <property type="entry name" value="TAT_signal"/>
</dbReference>
<evidence type="ECO:0008006" key="5">
    <source>
        <dbReference type="Google" id="ProtNLM"/>
    </source>
</evidence>
<reference evidence="3 4" key="1">
    <citation type="submission" date="2014-10" db="EMBL/GenBank/DDBJ databases">
        <title>Draft genome sequence of Actinoplanes utahensis NRRL 12052.</title>
        <authorList>
            <person name="Velasco-Bucheli B."/>
            <person name="del Cerro C."/>
            <person name="Hormigo D."/>
            <person name="Garcia J.L."/>
            <person name="Acebal C."/>
            <person name="Arroyo M."/>
            <person name="de la Mata I."/>
        </authorList>
    </citation>
    <scope>NUCLEOTIDE SEQUENCE [LARGE SCALE GENOMIC DNA]</scope>
    <source>
        <strain evidence="3 4">NRRL 12052</strain>
    </source>
</reference>
<evidence type="ECO:0000256" key="2">
    <source>
        <dbReference type="SAM" id="SignalP"/>
    </source>
</evidence>
<organism evidence="3 4">
    <name type="scientific">Actinoplanes utahensis</name>
    <dbReference type="NCBI Taxonomy" id="1869"/>
    <lineage>
        <taxon>Bacteria</taxon>
        <taxon>Bacillati</taxon>
        <taxon>Actinomycetota</taxon>
        <taxon>Actinomycetes</taxon>
        <taxon>Micromonosporales</taxon>
        <taxon>Micromonosporaceae</taxon>
        <taxon>Actinoplanes</taxon>
    </lineage>
</organism>
<sequence>MRSLGTRRAALVAGAATVAALALSGCSAGQVAETAILDTPIAGVNTQSKSGSVLIRNLQVEYNGTEGYAAQENAPLELSLYNQTNEAVTVTISVAEPTRPQVIAAANVGFVSTATVTTPGEVTSSAPVAPSGAPSAGVPAQPGAGAPAEPGVTVEAARIQIGPQGSALFRPTDTKVLQVIGLKEKLTPGLSVALKFAFSDSAEELEVQAPVASPLTPAPRGSAEIHEQTETEGGGH</sequence>
<dbReference type="EMBL" id="JRTT01000137">
    <property type="protein sequence ID" value="KHD72446.1"/>
    <property type="molecule type" value="Genomic_DNA"/>
</dbReference>
<proteinExistence type="predicted"/>
<feature type="signal peptide" evidence="2">
    <location>
        <begin position="1"/>
        <end position="24"/>
    </location>
</feature>
<accession>A0A0A6UAD7</accession>
<dbReference type="Gene3D" id="2.60.40.1890">
    <property type="entry name" value="PCu(A)C copper chaperone"/>
    <property type="match status" value="1"/>
</dbReference>
<feature type="compositionally biased region" description="Low complexity" evidence="1">
    <location>
        <begin position="122"/>
        <end position="149"/>
    </location>
</feature>
<keyword evidence="2" id="KW-0732">Signal</keyword>
<evidence type="ECO:0000313" key="4">
    <source>
        <dbReference type="Proteomes" id="UP000054537"/>
    </source>
</evidence>
<dbReference type="PROSITE" id="PS51318">
    <property type="entry name" value="TAT"/>
    <property type="match status" value="1"/>
</dbReference>
<dbReference type="AlphaFoldDB" id="A0A0A6UAD7"/>
<keyword evidence="4" id="KW-1185">Reference proteome</keyword>
<dbReference type="RefSeq" id="WP_043533115.1">
    <property type="nucleotide sequence ID" value="NZ_BAABKU010000003.1"/>
</dbReference>
<protein>
    <recommendedName>
        <fullName evidence="5">Lipoprotein</fullName>
    </recommendedName>
</protein>
<dbReference type="STRING" id="1869.MB27_38950"/>
<dbReference type="OrthoDB" id="3380373at2"/>
<dbReference type="PROSITE" id="PS51257">
    <property type="entry name" value="PROKAR_LIPOPROTEIN"/>
    <property type="match status" value="1"/>
</dbReference>
<dbReference type="eggNOG" id="COG2847">
    <property type="taxonomic scope" value="Bacteria"/>
</dbReference>
<evidence type="ECO:0000256" key="1">
    <source>
        <dbReference type="SAM" id="MobiDB-lite"/>
    </source>
</evidence>
<feature type="compositionally biased region" description="Basic and acidic residues" evidence="1">
    <location>
        <begin position="223"/>
        <end position="236"/>
    </location>
</feature>
<feature type="chain" id="PRO_5038396977" description="Lipoprotein" evidence="2">
    <location>
        <begin position="25"/>
        <end position="236"/>
    </location>
</feature>
<dbReference type="InterPro" id="IPR036182">
    <property type="entry name" value="PCuAC_sf"/>
</dbReference>
<dbReference type="Proteomes" id="UP000054537">
    <property type="component" value="Unassembled WGS sequence"/>
</dbReference>
<name>A0A0A6UAD7_ACTUT</name>
<evidence type="ECO:0000313" key="3">
    <source>
        <dbReference type="EMBL" id="KHD72446.1"/>
    </source>
</evidence>
<feature type="region of interest" description="Disordered" evidence="1">
    <location>
        <begin position="120"/>
        <end position="149"/>
    </location>
</feature>
<gene>
    <name evidence="3" type="ORF">MB27_38950</name>
</gene>